<feature type="region of interest" description="Disordered" evidence="1">
    <location>
        <begin position="64"/>
        <end position="85"/>
    </location>
</feature>
<keyword evidence="3" id="KW-1185">Reference proteome</keyword>
<evidence type="ECO:0000256" key="1">
    <source>
        <dbReference type="SAM" id="MobiDB-lite"/>
    </source>
</evidence>
<dbReference type="Proteomes" id="UP000272025">
    <property type="component" value="Unassembled WGS sequence"/>
</dbReference>
<evidence type="ECO:0000313" key="3">
    <source>
        <dbReference type="Proteomes" id="UP000272025"/>
    </source>
</evidence>
<reference evidence="2 3" key="1">
    <citation type="journal article" date="2018" name="Mol. Ecol.">
        <title>The obligate alkalophilic soda-lake fungus Sodiomyces alkalinus has shifted to a protein diet.</title>
        <authorList>
            <person name="Grum-Grzhimaylo A.A."/>
            <person name="Falkoski D.L."/>
            <person name="van den Heuvel J."/>
            <person name="Valero-Jimenez C.A."/>
            <person name="Min B."/>
            <person name="Choi I.G."/>
            <person name="Lipzen A."/>
            <person name="Daum C.G."/>
            <person name="Aanen D.K."/>
            <person name="Tsang A."/>
            <person name="Henrissat B."/>
            <person name="Bilanenko E.N."/>
            <person name="de Vries R.P."/>
            <person name="van Kan J.A.L."/>
            <person name="Grigoriev I.V."/>
            <person name="Debets A.J.M."/>
        </authorList>
    </citation>
    <scope>NUCLEOTIDE SEQUENCE [LARGE SCALE GENOMIC DNA]</scope>
    <source>
        <strain evidence="2 3">F11</strain>
    </source>
</reference>
<dbReference type="AlphaFoldDB" id="A0A3N2PMF2"/>
<feature type="compositionally biased region" description="Basic and acidic residues" evidence="1">
    <location>
        <begin position="523"/>
        <end position="536"/>
    </location>
</feature>
<feature type="region of interest" description="Disordered" evidence="1">
    <location>
        <begin position="262"/>
        <end position="290"/>
    </location>
</feature>
<organism evidence="2 3">
    <name type="scientific">Sodiomyces alkalinus (strain CBS 110278 / VKM F-3762 / F11)</name>
    <name type="common">Alkaliphilic filamentous fungus</name>
    <dbReference type="NCBI Taxonomy" id="1314773"/>
    <lineage>
        <taxon>Eukaryota</taxon>
        <taxon>Fungi</taxon>
        <taxon>Dikarya</taxon>
        <taxon>Ascomycota</taxon>
        <taxon>Pezizomycotina</taxon>
        <taxon>Sordariomycetes</taxon>
        <taxon>Hypocreomycetidae</taxon>
        <taxon>Glomerellales</taxon>
        <taxon>Plectosphaerellaceae</taxon>
        <taxon>Sodiomyces</taxon>
    </lineage>
</organism>
<proteinExistence type="predicted"/>
<dbReference type="RefSeq" id="XP_028463322.1">
    <property type="nucleotide sequence ID" value="XM_028614549.1"/>
</dbReference>
<name>A0A3N2PMF2_SODAK</name>
<protein>
    <submittedName>
        <fullName evidence="2">Uncharacterized protein</fullName>
    </submittedName>
</protein>
<evidence type="ECO:0000313" key="2">
    <source>
        <dbReference type="EMBL" id="ROT35516.1"/>
    </source>
</evidence>
<dbReference type="EMBL" id="ML119061">
    <property type="protein sequence ID" value="ROT35516.1"/>
    <property type="molecule type" value="Genomic_DNA"/>
</dbReference>
<dbReference type="GeneID" id="39583027"/>
<sequence length="599" mass="65407">MLYKSNVFPCAAHKGSAGSLGRLWDRTQFSIQPLHLWRTLLRHCCHQTKTMLSPPQERHLVDLSPPDSSGQGAGVPNPWMHPQTSSSDTRVIIETVESDDGVYDNENRVLKTVVNSSQRWVEGLTPTVEASHPGLYIVVEQGRQAPQVLTTWHGANIARGVEGIVRGLVTMRRTAVERVQSRPPNDSPVKLGFLVLSCTSCDKTTVLSRHSVWVVNLNPSLRSVLVSPHRLPATRAHLIVLTGPSAILVGLLKCVVPRPNESDGFDGRSTPSSTAPPPPRSSSEIKDSHAMPRHGTAADFLMGPPSVLSSACGLFPVLIIPAAFCSVPLCSVLQAGIALDISAVAEVDSNVAVYRRSNIRPTNHSYFLCLYESQRRRVGFMGANISRDNDSLLSAVSSWTAGRTDDNALLLGHHGQLLAGILSQASGTSKYSRNAFEVGKRYHVGEFHNDSLPPSWNFALFAAPMTATEPSRMTHHDNTAKGIEHGRLKDISPVFIYAQQLRRTSTIATNDDNSRTGYAPLKSHADTRPSFPPDEHPSTPLVGWDALYAIQKTIPYSLRGSNLPQSHLPRNLLTLDYLPCCASTEHHPPLPRAIYSPSD</sequence>
<gene>
    <name evidence="2" type="ORF">SODALDRAFT_363355</name>
</gene>
<feature type="region of interest" description="Disordered" evidence="1">
    <location>
        <begin position="508"/>
        <end position="536"/>
    </location>
</feature>
<accession>A0A3N2PMF2</accession>